<evidence type="ECO:0000256" key="1">
    <source>
        <dbReference type="PROSITE-ProRule" id="PRU00723"/>
    </source>
</evidence>
<gene>
    <name evidence="3" type="ORF">EVOR1521_LOCUS13359</name>
</gene>
<evidence type="ECO:0000313" key="4">
    <source>
        <dbReference type="Proteomes" id="UP001178507"/>
    </source>
</evidence>
<evidence type="ECO:0000259" key="2">
    <source>
        <dbReference type="PROSITE" id="PS50103"/>
    </source>
</evidence>
<proteinExistence type="predicted"/>
<keyword evidence="4" id="KW-1185">Reference proteome</keyword>
<name>A0AA36MV50_9DINO</name>
<comment type="caution">
    <text evidence="3">The sequence shown here is derived from an EMBL/GenBank/DDBJ whole genome shotgun (WGS) entry which is preliminary data.</text>
</comment>
<keyword evidence="1" id="KW-0863">Zinc-finger</keyword>
<protein>
    <recommendedName>
        <fullName evidence="2">C3H1-type domain-containing protein</fullName>
    </recommendedName>
</protein>
<dbReference type="InterPro" id="IPR000571">
    <property type="entry name" value="Znf_CCCH"/>
</dbReference>
<dbReference type="GO" id="GO:0008270">
    <property type="term" value="F:zinc ion binding"/>
    <property type="evidence" value="ECO:0007669"/>
    <property type="project" value="UniProtKB-KW"/>
</dbReference>
<evidence type="ECO:0000313" key="3">
    <source>
        <dbReference type="EMBL" id="CAJ1387241.1"/>
    </source>
</evidence>
<reference evidence="3" key="1">
    <citation type="submission" date="2023-08" db="EMBL/GenBank/DDBJ databases">
        <authorList>
            <person name="Chen Y."/>
            <person name="Shah S."/>
            <person name="Dougan E. K."/>
            <person name="Thang M."/>
            <person name="Chan C."/>
        </authorList>
    </citation>
    <scope>NUCLEOTIDE SEQUENCE</scope>
</reference>
<organism evidence="3 4">
    <name type="scientific">Effrenium voratum</name>
    <dbReference type="NCBI Taxonomy" id="2562239"/>
    <lineage>
        <taxon>Eukaryota</taxon>
        <taxon>Sar</taxon>
        <taxon>Alveolata</taxon>
        <taxon>Dinophyceae</taxon>
        <taxon>Suessiales</taxon>
        <taxon>Symbiodiniaceae</taxon>
        <taxon>Effrenium</taxon>
    </lineage>
</organism>
<feature type="domain" description="C3H1-type" evidence="2">
    <location>
        <begin position="100"/>
        <end position="127"/>
    </location>
</feature>
<dbReference type="PROSITE" id="PS50103">
    <property type="entry name" value="ZF_C3H1"/>
    <property type="match status" value="1"/>
</dbReference>
<feature type="non-terminal residue" evidence="3">
    <location>
        <position position="1"/>
    </location>
</feature>
<dbReference type="Proteomes" id="UP001178507">
    <property type="component" value="Unassembled WGS sequence"/>
</dbReference>
<dbReference type="EMBL" id="CAUJNA010001484">
    <property type="protein sequence ID" value="CAJ1387241.1"/>
    <property type="molecule type" value="Genomic_DNA"/>
</dbReference>
<feature type="zinc finger region" description="C3H1-type" evidence="1">
    <location>
        <begin position="100"/>
        <end position="127"/>
    </location>
</feature>
<accession>A0AA36MV50</accession>
<sequence>MKAERICRGAARTACVIPGAPSLPSVSSREVCGPHSPLRAKSAPPCESRGLVMATEVAQQDADVRTYLHALARNLQADEGQTEEVDLQGMPSLGSIGHPEVCRRPCIYFSAGHCELGEACNYCHVAHTDKAPKLDKRQRLLLQAMDSQQMMALIFPFCSSRVEQAGLQHTEEVLGLLQEQATALP</sequence>
<keyword evidence="1" id="KW-0862">Zinc</keyword>
<dbReference type="AlphaFoldDB" id="A0AA36MV50"/>
<keyword evidence="1" id="KW-0479">Metal-binding</keyword>